<keyword evidence="18" id="KW-1185">Reference proteome</keyword>
<keyword evidence="11 13" id="KW-1133">Transmembrane helix</keyword>
<dbReference type="InterPro" id="IPR003352">
    <property type="entry name" value="PTS_EIIC"/>
</dbReference>
<dbReference type="FunFam" id="3.40.930.10:FF:000009">
    <property type="entry name" value="PTS system, fructose specific IIABC component"/>
    <property type="match status" value="1"/>
</dbReference>
<dbReference type="InterPro" id="IPR016152">
    <property type="entry name" value="PTrfase/Anion_transptr"/>
</dbReference>
<evidence type="ECO:0000313" key="17">
    <source>
        <dbReference type="EMBL" id="GIM44672.1"/>
    </source>
</evidence>
<evidence type="ECO:0000256" key="5">
    <source>
        <dbReference type="ARBA" id="ARBA00022553"/>
    </source>
</evidence>
<gene>
    <name evidence="17" type="primary">fruA</name>
    <name evidence="17" type="ORF">DNHGIG_02210</name>
</gene>
<evidence type="ECO:0000256" key="3">
    <source>
        <dbReference type="ARBA" id="ARBA00022448"/>
    </source>
</evidence>
<dbReference type="PROSITE" id="PS51104">
    <property type="entry name" value="PTS_EIIC_TYPE_2"/>
    <property type="match status" value="1"/>
</dbReference>
<dbReference type="NCBIfam" id="TIGR01427">
    <property type="entry name" value="PTS_IIC_fructo"/>
    <property type="match status" value="1"/>
</dbReference>
<dbReference type="PROSITE" id="PS00372">
    <property type="entry name" value="PTS_EIIA_TYPE_2_HIS"/>
    <property type="match status" value="1"/>
</dbReference>
<feature type="transmembrane region" description="Helical" evidence="13">
    <location>
        <begin position="600"/>
        <end position="621"/>
    </location>
</feature>
<keyword evidence="5" id="KW-0597">Phosphoprotein</keyword>
<dbReference type="GO" id="GO:0005351">
    <property type="term" value="F:carbohydrate:proton symporter activity"/>
    <property type="evidence" value="ECO:0007669"/>
    <property type="project" value="InterPro"/>
</dbReference>
<feature type="transmembrane region" description="Helical" evidence="13">
    <location>
        <begin position="559"/>
        <end position="579"/>
    </location>
</feature>
<keyword evidence="7" id="KW-0808">Transferase</keyword>
<evidence type="ECO:0000256" key="10">
    <source>
        <dbReference type="ARBA" id="ARBA00022777"/>
    </source>
</evidence>
<dbReference type="Proteomes" id="UP001057291">
    <property type="component" value="Unassembled WGS sequence"/>
</dbReference>
<keyword evidence="9 13" id="KW-0812">Transmembrane</keyword>
<feature type="transmembrane region" description="Helical" evidence="13">
    <location>
        <begin position="532"/>
        <end position="553"/>
    </location>
</feature>
<dbReference type="GO" id="GO:0009401">
    <property type="term" value="P:phosphoenolpyruvate-dependent sugar phosphotransferase system"/>
    <property type="evidence" value="ECO:0007669"/>
    <property type="project" value="UniProtKB-KW"/>
</dbReference>
<feature type="domain" description="PTS EIIA type-2" evidence="14">
    <location>
        <begin position="5"/>
        <end position="149"/>
    </location>
</feature>
<feature type="transmembrane region" description="Helical" evidence="13">
    <location>
        <begin position="457"/>
        <end position="477"/>
    </location>
</feature>
<evidence type="ECO:0000256" key="8">
    <source>
        <dbReference type="ARBA" id="ARBA00022683"/>
    </source>
</evidence>
<keyword evidence="8" id="KW-0598">Phosphotransferase system</keyword>
<accession>A0AAV4LA72</accession>
<feature type="domain" description="PTS EIIC type-2" evidence="16">
    <location>
        <begin position="289"/>
        <end position="627"/>
    </location>
</feature>
<sequence>MKITDLLQESRILLQLQAENKADLFKELSDLLKRDGLLTDQEAYLQALRKREEEGTTGIGDGVAIPHGRSSAVVRPALALGLSRGGIEYESLDGKPVHIVFMIAVPEEANDEHLRVLALLSRLLMNEEVREGLLSAQSTKDVIALIDRYSEPEQNSSQDPKAVKKVVAVTACPTGIAHTYMAAEALEKAAKELGFEIRVETQGSVGAENVIDNKDLQEAEAVIIAADKKVELDRFIGKKLVEVPVSAAIKDAKGLIEQALSAPVYRGGEDYTDRVRRAKEEKKAAMPPFYKHLMNGVSNMIPLVTAGGLLIALSFAFGITAFKDPASPYHSIAKALMDIGGGSAFALMVPILAGFIAMSIADRPGLAPGLVGGMLASTIGAGFLGGIIAGFLAGYVAKWIRDGIKLPKNLQGLMPVLIIPFFATAIVGLVMVFVIGTPVKGLMDWLTMGLKNMGASASVGLGLLLGAMMAADMGGPINKVAYTFATGLLGTQTDAGYTVMAAVMAAGMVPPLGMALSTLISKHKYSQEEREAGKAAAVLGISFITEGAIPFAARDPFRVIPSIIIGSGVTGALSMLFHCTLRAPHGGIFVLAVPNAVGHVGLYALAILIGAVVTGILVSALKKQIEN</sequence>
<reference evidence="17" key="1">
    <citation type="journal article" date="2023" name="Int. J. Syst. Evol. Microbiol.">
        <title>Collibacillus ludicampi gen. nov., sp. nov., a new soil bacterium of the family Alicyclobacillaceae.</title>
        <authorList>
            <person name="Jojima T."/>
            <person name="Ioku Y."/>
            <person name="Fukuta Y."/>
            <person name="Shirasaka N."/>
            <person name="Matsumura Y."/>
            <person name="Mori M."/>
        </authorList>
    </citation>
    <scope>NUCLEOTIDE SEQUENCE</scope>
    <source>
        <strain evidence="17">TP075</strain>
    </source>
</reference>
<comment type="subcellular location">
    <subcellularLocation>
        <location evidence="1">Cell inner membrane</location>
        <topology evidence="1">Multi-pass membrane protein</topology>
    </subcellularLocation>
    <subcellularLocation>
        <location evidence="2">Cytoplasm</location>
    </subcellularLocation>
</comment>
<dbReference type="EMBL" id="BOQE01000001">
    <property type="protein sequence ID" value="GIM44672.1"/>
    <property type="molecule type" value="Genomic_DNA"/>
</dbReference>
<dbReference type="SUPFAM" id="SSF52794">
    <property type="entry name" value="PTS system IIB component-like"/>
    <property type="match status" value="1"/>
</dbReference>
<dbReference type="Gene3D" id="3.40.50.2300">
    <property type="match status" value="1"/>
</dbReference>
<dbReference type="NCBIfam" id="TIGR00829">
    <property type="entry name" value="FRU"/>
    <property type="match status" value="1"/>
</dbReference>
<dbReference type="Pfam" id="PF00359">
    <property type="entry name" value="PTS_EIIA_2"/>
    <property type="match status" value="1"/>
</dbReference>
<dbReference type="InterPro" id="IPR013014">
    <property type="entry name" value="PTS_EIIC_2"/>
</dbReference>
<dbReference type="CDD" id="cd00211">
    <property type="entry name" value="PTS_IIA_fru"/>
    <property type="match status" value="1"/>
</dbReference>
<evidence type="ECO:0000259" key="15">
    <source>
        <dbReference type="PROSITE" id="PS51099"/>
    </source>
</evidence>
<evidence type="ECO:0000256" key="9">
    <source>
        <dbReference type="ARBA" id="ARBA00022692"/>
    </source>
</evidence>
<dbReference type="GO" id="GO:0005886">
    <property type="term" value="C:plasma membrane"/>
    <property type="evidence" value="ECO:0007669"/>
    <property type="project" value="UniProtKB-SubCell"/>
</dbReference>
<evidence type="ECO:0000259" key="14">
    <source>
        <dbReference type="PROSITE" id="PS51094"/>
    </source>
</evidence>
<dbReference type="AlphaFoldDB" id="A0AAV4LA72"/>
<evidence type="ECO:0000256" key="4">
    <source>
        <dbReference type="ARBA" id="ARBA00022475"/>
    </source>
</evidence>
<evidence type="ECO:0000313" key="18">
    <source>
        <dbReference type="Proteomes" id="UP001057291"/>
    </source>
</evidence>
<evidence type="ECO:0000256" key="2">
    <source>
        <dbReference type="ARBA" id="ARBA00004496"/>
    </source>
</evidence>
<dbReference type="RefSeq" id="WP_282197940.1">
    <property type="nucleotide sequence ID" value="NZ_BOQE01000001.1"/>
</dbReference>
<feature type="domain" description="PTS EIIB type-2" evidence="15">
    <location>
        <begin position="164"/>
        <end position="261"/>
    </location>
</feature>
<dbReference type="InterPro" id="IPR013011">
    <property type="entry name" value="PTS_EIIB_2"/>
</dbReference>
<dbReference type="InterPro" id="IPR003353">
    <property type="entry name" value="PTS_IIB_fruc"/>
</dbReference>
<dbReference type="InterPro" id="IPR006327">
    <property type="entry name" value="PTS_IIC_fruc"/>
</dbReference>
<proteinExistence type="predicted"/>
<evidence type="ECO:0000256" key="7">
    <source>
        <dbReference type="ARBA" id="ARBA00022679"/>
    </source>
</evidence>
<keyword evidence="12 13" id="KW-0472">Membrane</keyword>
<dbReference type="InterPro" id="IPR002178">
    <property type="entry name" value="PTS_EIIA_type-2_dom"/>
</dbReference>
<dbReference type="FunFam" id="3.40.50.2300:FF:000014">
    <property type="entry name" value="PTS system fructose-like transporter subunit IIB"/>
    <property type="match status" value="1"/>
</dbReference>
<feature type="transmembrane region" description="Helical" evidence="13">
    <location>
        <begin position="342"/>
        <end position="361"/>
    </location>
</feature>
<dbReference type="InterPro" id="IPR004715">
    <property type="entry name" value="PTS_IIA_fruc"/>
</dbReference>
<dbReference type="GO" id="GO:0005737">
    <property type="term" value="C:cytoplasm"/>
    <property type="evidence" value="ECO:0007669"/>
    <property type="project" value="UniProtKB-SubCell"/>
</dbReference>
<dbReference type="PROSITE" id="PS51094">
    <property type="entry name" value="PTS_EIIA_TYPE_2"/>
    <property type="match status" value="1"/>
</dbReference>
<dbReference type="PANTHER" id="PTHR30505:SF0">
    <property type="entry name" value="FRUCTOSE-LIKE PTS SYSTEM EIIBC COMPONENT-RELATED"/>
    <property type="match status" value="1"/>
</dbReference>
<keyword evidence="3" id="KW-0813">Transport</keyword>
<evidence type="ECO:0000259" key="16">
    <source>
        <dbReference type="PROSITE" id="PS51104"/>
    </source>
</evidence>
<evidence type="ECO:0000256" key="11">
    <source>
        <dbReference type="ARBA" id="ARBA00022989"/>
    </source>
</evidence>
<dbReference type="PANTHER" id="PTHR30505">
    <property type="entry name" value="FRUCTOSE-LIKE PERMEASE"/>
    <property type="match status" value="1"/>
</dbReference>
<keyword evidence="10" id="KW-0418">Kinase</keyword>
<dbReference type="InterPro" id="IPR003501">
    <property type="entry name" value="PTS_EIIB_2/3"/>
</dbReference>
<organism evidence="17 18">
    <name type="scientific">Collibacillus ludicampi</name>
    <dbReference type="NCBI Taxonomy" id="2771369"/>
    <lineage>
        <taxon>Bacteria</taxon>
        <taxon>Bacillati</taxon>
        <taxon>Bacillota</taxon>
        <taxon>Bacilli</taxon>
        <taxon>Bacillales</taxon>
        <taxon>Alicyclobacillaceae</taxon>
        <taxon>Collibacillus</taxon>
    </lineage>
</organism>
<dbReference type="SUPFAM" id="SSF55804">
    <property type="entry name" value="Phoshotransferase/anion transport protein"/>
    <property type="match status" value="1"/>
</dbReference>
<dbReference type="CDD" id="cd05569">
    <property type="entry name" value="PTS_IIB_fructose"/>
    <property type="match status" value="1"/>
</dbReference>
<feature type="transmembrane region" description="Helical" evidence="13">
    <location>
        <begin position="373"/>
        <end position="397"/>
    </location>
</feature>
<keyword evidence="6" id="KW-0762">Sugar transport</keyword>
<feature type="transmembrane region" description="Helical" evidence="13">
    <location>
        <begin position="497"/>
        <end position="520"/>
    </location>
</feature>
<protein>
    <submittedName>
        <fullName evidence="17">PTS system fructose-specific EIIABC component</fullName>
    </submittedName>
</protein>
<dbReference type="NCBIfam" id="TIGR00848">
    <property type="entry name" value="fruA"/>
    <property type="match status" value="1"/>
</dbReference>
<dbReference type="InterPro" id="IPR050864">
    <property type="entry name" value="Bacterial_PTS_Sugar_Transport"/>
</dbReference>
<feature type="transmembrane region" description="Helical" evidence="13">
    <location>
        <begin position="417"/>
        <end position="436"/>
    </location>
</feature>
<evidence type="ECO:0000256" key="6">
    <source>
        <dbReference type="ARBA" id="ARBA00022597"/>
    </source>
</evidence>
<dbReference type="GO" id="GO:0022877">
    <property type="term" value="F:protein-N(PI)-phosphohistidine-fructose phosphotransferase system transporter activity"/>
    <property type="evidence" value="ECO:0007669"/>
    <property type="project" value="InterPro"/>
</dbReference>
<dbReference type="PROSITE" id="PS51099">
    <property type="entry name" value="PTS_EIIB_TYPE_2"/>
    <property type="match status" value="1"/>
</dbReference>
<dbReference type="Gene3D" id="3.40.930.10">
    <property type="entry name" value="Mannitol-specific EII, Chain A"/>
    <property type="match status" value="1"/>
</dbReference>
<dbReference type="Pfam" id="PF02302">
    <property type="entry name" value="PTS_IIB"/>
    <property type="match status" value="1"/>
</dbReference>
<evidence type="ECO:0000256" key="12">
    <source>
        <dbReference type="ARBA" id="ARBA00023136"/>
    </source>
</evidence>
<evidence type="ECO:0000256" key="1">
    <source>
        <dbReference type="ARBA" id="ARBA00004429"/>
    </source>
</evidence>
<keyword evidence="4" id="KW-1003">Cell membrane</keyword>
<dbReference type="InterPro" id="IPR036095">
    <property type="entry name" value="PTS_EIIB-like_sf"/>
</dbReference>
<dbReference type="GO" id="GO:0090563">
    <property type="term" value="F:protein-phosphocysteine-sugar phosphotransferase activity"/>
    <property type="evidence" value="ECO:0007669"/>
    <property type="project" value="TreeGrafter"/>
</dbReference>
<dbReference type="Pfam" id="PF02378">
    <property type="entry name" value="PTS_EIIC"/>
    <property type="match status" value="1"/>
</dbReference>
<comment type="caution">
    <text evidence="17">The sequence shown here is derived from an EMBL/GenBank/DDBJ whole genome shotgun (WGS) entry which is preliminary data.</text>
</comment>
<name>A0AAV4LA72_9BACL</name>
<dbReference type="GO" id="GO:0016301">
    <property type="term" value="F:kinase activity"/>
    <property type="evidence" value="ECO:0007669"/>
    <property type="project" value="UniProtKB-KW"/>
</dbReference>
<evidence type="ECO:0000256" key="13">
    <source>
        <dbReference type="SAM" id="Phobius"/>
    </source>
</evidence>
<feature type="transmembrane region" description="Helical" evidence="13">
    <location>
        <begin position="300"/>
        <end position="322"/>
    </location>
</feature>